<reference evidence="12 13" key="1">
    <citation type="submission" date="2019-12" db="EMBL/GenBank/DDBJ databases">
        <title>Corynebacterium sp. nov., isolated from feces of the Anser Albifrons in China.</title>
        <authorList>
            <person name="Liu Q."/>
        </authorList>
    </citation>
    <scope>NUCLEOTIDE SEQUENCE [LARGE SCALE GENOMIC DNA]</scope>
    <source>
        <strain evidence="12 13">4H37-19</strain>
    </source>
</reference>
<comment type="similarity">
    <text evidence="11">Belongs to the Thz kinase family.</text>
</comment>
<dbReference type="CDD" id="cd01170">
    <property type="entry name" value="THZ_kinase"/>
    <property type="match status" value="1"/>
</dbReference>
<dbReference type="Proteomes" id="UP000516320">
    <property type="component" value="Chromosome"/>
</dbReference>
<dbReference type="GO" id="GO:0009229">
    <property type="term" value="P:thiamine diphosphate biosynthetic process"/>
    <property type="evidence" value="ECO:0007669"/>
    <property type="project" value="UniProtKB-UniRule"/>
</dbReference>
<dbReference type="GO" id="GO:0009228">
    <property type="term" value="P:thiamine biosynthetic process"/>
    <property type="evidence" value="ECO:0007669"/>
    <property type="project" value="UniProtKB-KW"/>
</dbReference>
<feature type="binding site" evidence="11">
    <location>
        <position position="120"/>
    </location>
    <ligand>
        <name>ATP</name>
        <dbReference type="ChEBI" id="CHEBI:30616"/>
    </ligand>
</feature>
<dbReference type="PIRSF" id="PIRSF000513">
    <property type="entry name" value="Thz_kinase"/>
    <property type="match status" value="1"/>
</dbReference>
<dbReference type="KEGG" id="cpoy:GP475_05765"/>
<evidence type="ECO:0000256" key="1">
    <source>
        <dbReference type="ARBA" id="ARBA00001771"/>
    </source>
</evidence>
<evidence type="ECO:0000256" key="9">
    <source>
        <dbReference type="ARBA" id="ARBA00022842"/>
    </source>
</evidence>
<dbReference type="EMBL" id="CP046884">
    <property type="protein sequence ID" value="QNQ90203.1"/>
    <property type="molecule type" value="Genomic_DNA"/>
</dbReference>
<feature type="binding site" evidence="11">
    <location>
        <position position="45"/>
    </location>
    <ligand>
        <name>substrate</name>
    </ligand>
</feature>
<keyword evidence="4 11" id="KW-0808">Transferase</keyword>
<keyword evidence="9 11" id="KW-0460">Magnesium</keyword>
<dbReference type="RefSeq" id="WP_187975659.1">
    <property type="nucleotide sequence ID" value="NZ_CP046884.1"/>
</dbReference>
<sequence>MTQPALSEAFHALQSTSPLVQCLTNKVVAEITANVLLAVGAAPAMCDTPEESEGFAEVASGVLINAGTPSAEQYQGMRAAIKGASKSNTPWVLDPVAVGGLTHRTRFCQEIVQRHPTAIRGNASEISALAGMGSGGRGVDATDEVTSALDVARHLAQAHNCVVAVSGPQDLIVSADRITWLTSGDPLMQRLIGTGCSLGAVCAAYLGAAADQKISAHDAVLAAHAHLGAAGSHAAASSSGPGSFHAAWIDALYNLTDQDIFHAIEIQEEHHNA</sequence>
<comment type="pathway">
    <text evidence="3 11">Cofactor biosynthesis; thiamine diphosphate biosynthesis; 4-methyl-5-(2-phosphoethyl)-thiazole from 5-(2-hydroxyethyl)-4-methylthiazole: step 1/1.</text>
</comment>
<dbReference type="Pfam" id="PF02110">
    <property type="entry name" value="HK"/>
    <property type="match status" value="1"/>
</dbReference>
<keyword evidence="10 11" id="KW-0784">Thiamine biosynthesis</keyword>
<dbReference type="InterPro" id="IPR029056">
    <property type="entry name" value="Ribokinase-like"/>
</dbReference>
<keyword evidence="7 11" id="KW-0418">Kinase</keyword>
<keyword evidence="8 11" id="KW-0067">ATP-binding</keyword>
<dbReference type="GO" id="GO:0000287">
    <property type="term" value="F:magnesium ion binding"/>
    <property type="evidence" value="ECO:0007669"/>
    <property type="project" value="UniProtKB-UniRule"/>
</dbReference>
<dbReference type="Gene3D" id="3.40.1190.20">
    <property type="match status" value="1"/>
</dbReference>
<keyword evidence="5 11" id="KW-0479">Metal-binding</keyword>
<comment type="function">
    <text evidence="11">Catalyzes the phosphorylation of the hydroxyl group of 4-methyl-5-beta-hydroxyethylthiazole (THZ).</text>
</comment>
<dbReference type="AlphaFoldDB" id="A0A7H0SNS8"/>
<comment type="cofactor">
    <cofactor evidence="2 11">
        <name>Mg(2+)</name>
        <dbReference type="ChEBI" id="CHEBI:18420"/>
    </cofactor>
</comment>
<accession>A0A7H0SNS8</accession>
<evidence type="ECO:0000256" key="6">
    <source>
        <dbReference type="ARBA" id="ARBA00022741"/>
    </source>
</evidence>
<evidence type="ECO:0000313" key="13">
    <source>
        <dbReference type="Proteomes" id="UP000516320"/>
    </source>
</evidence>
<proteinExistence type="inferred from homology"/>
<organism evidence="12 13">
    <name type="scientific">Corynebacterium poyangense</name>
    <dbReference type="NCBI Taxonomy" id="2684405"/>
    <lineage>
        <taxon>Bacteria</taxon>
        <taxon>Bacillati</taxon>
        <taxon>Actinomycetota</taxon>
        <taxon>Actinomycetes</taxon>
        <taxon>Mycobacteriales</taxon>
        <taxon>Corynebacteriaceae</taxon>
        <taxon>Corynebacterium</taxon>
    </lineage>
</organism>
<name>A0A7H0SNS8_9CORY</name>
<dbReference type="GO" id="GO:0004417">
    <property type="term" value="F:hydroxyethylthiazole kinase activity"/>
    <property type="evidence" value="ECO:0007669"/>
    <property type="project" value="UniProtKB-UniRule"/>
</dbReference>
<evidence type="ECO:0000256" key="7">
    <source>
        <dbReference type="ARBA" id="ARBA00022777"/>
    </source>
</evidence>
<dbReference type="GO" id="GO:0005524">
    <property type="term" value="F:ATP binding"/>
    <property type="evidence" value="ECO:0007669"/>
    <property type="project" value="UniProtKB-UniRule"/>
</dbReference>
<feature type="binding site" evidence="11">
    <location>
        <position position="166"/>
    </location>
    <ligand>
        <name>ATP</name>
        <dbReference type="ChEBI" id="CHEBI:30616"/>
    </ligand>
</feature>
<gene>
    <name evidence="11 12" type="primary">thiM</name>
    <name evidence="12" type="ORF">GP475_05765</name>
</gene>
<evidence type="ECO:0000256" key="2">
    <source>
        <dbReference type="ARBA" id="ARBA00001946"/>
    </source>
</evidence>
<dbReference type="NCBIfam" id="NF006830">
    <property type="entry name" value="PRK09355.1"/>
    <property type="match status" value="1"/>
</dbReference>
<dbReference type="UniPathway" id="UPA00060">
    <property type="reaction ID" value="UER00139"/>
</dbReference>
<dbReference type="SUPFAM" id="SSF53613">
    <property type="entry name" value="Ribokinase-like"/>
    <property type="match status" value="1"/>
</dbReference>
<evidence type="ECO:0000313" key="12">
    <source>
        <dbReference type="EMBL" id="QNQ90203.1"/>
    </source>
</evidence>
<comment type="catalytic activity">
    <reaction evidence="1 11">
        <text>5-(2-hydroxyethyl)-4-methylthiazole + ATP = 4-methyl-5-(2-phosphooxyethyl)-thiazole + ADP + H(+)</text>
        <dbReference type="Rhea" id="RHEA:24212"/>
        <dbReference type="ChEBI" id="CHEBI:15378"/>
        <dbReference type="ChEBI" id="CHEBI:17957"/>
        <dbReference type="ChEBI" id="CHEBI:30616"/>
        <dbReference type="ChEBI" id="CHEBI:58296"/>
        <dbReference type="ChEBI" id="CHEBI:456216"/>
        <dbReference type="EC" id="2.7.1.50"/>
    </reaction>
</comment>
<evidence type="ECO:0000256" key="11">
    <source>
        <dbReference type="HAMAP-Rule" id="MF_00228"/>
    </source>
</evidence>
<dbReference type="InterPro" id="IPR000417">
    <property type="entry name" value="Hyethyz_kinase"/>
</dbReference>
<keyword evidence="13" id="KW-1185">Reference proteome</keyword>
<dbReference type="PRINTS" id="PR01099">
    <property type="entry name" value="HYETHTZKNASE"/>
</dbReference>
<protein>
    <recommendedName>
        <fullName evidence="11">Hydroxyethylthiazole kinase</fullName>
        <ecNumber evidence="11">2.7.1.50</ecNumber>
    </recommendedName>
    <alternativeName>
        <fullName evidence="11">4-methyl-5-beta-hydroxyethylthiazole kinase</fullName>
        <shortName evidence="11">TH kinase</shortName>
        <shortName evidence="11">Thz kinase</shortName>
    </alternativeName>
</protein>
<evidence type="ECO:0000256" key="4">
    <source>
        <dbReference type="ARBA" id="ARBA00022679"/>
    </source>
</evidence>
<dbReference type="HAMAP" id="MF_00228">
    <property type="entry name" value="Thz_kinase"/>
    <property type="match status" value="1"/>
</dbReference>
<keyword evidence="6 11" id="KW-0547">Nucleotide-binding</keyword>
<feature type="binding site" evidence="11">
    <location>
        <position position="193"/>
    </location>
    <ligand>
        <name>substrate</name>
    </ligand>
</feature>
<evidence type="ECO:0000256" key="5">
    <source>
        <dbReference type="ARBA" id="ARBA00022723"/>
    </source>
</evidence>
<dbReference type="EC" id="2.7.1.50" evidence="11"/>
<evidence type="ECO:0000256" key="10">
    <source>
        <dbReference type="ARBA" id="ARBA00022977"/>
    </source>
</evidence>
<evidence type="ECO:0000256" key="8">
    <source>
        <dbReference type="ARBA" id="ARBA00022840"/>
    </source>
</evidence>
<evidence type="ECO:0000256" key="3">
    <source>
        <dbReference type="ARBA" id="ARBA00004868"/>
    </source>
</evidence>